<feature type="domain" description="Peptidase C14 caspase" evidence="1">
    <location>
        <begin position="4"/>
        <end position="224"/>
    </location>
</feature>
<evidence type="ECO:0000313" key="2">
    <source>
        <dbReference type="EMBL" id="MDR7275994.1"/>
    </source>
</evidence>
<sequence length="506" mass="53929">MSARREALIIAIDEYADPGLRRLRAPAHDADELGAVLADPEIGGFTVRRLRNAPAHEISEVLEEFFADRTSDDVLLVHFSGHGLKGADGALHLAATNTKLNRLAATSVAAEFVNRQMTASRSRRIVLLLDCCYAGAFARGLLPRAGAADLGIEEQLAGRGRAVITASSAVQFAFEGDAATTVRRRPSVFTGVLVQGLRSGDADRDGDGIVTLDEMYDHVYAGVRAVTPHQTPGKWVFDMQGSLPIARRPATPRPAPSARVRPLSRVTAAVRRSPGRAVAAGLACALAAGTPLLLTEIRPTRGTPVDAAATTGRTIFRDDFTSRANRWPHTGAAGPHGGYYVNGAYRYGSRTPGQTWWAVPSTPSEVYPTAPANLRMSVAARWTSPDDAAWFGLVCRANGDEDAYIFTVAEGVAHIAKMKNRIFDELRGEPLRGVDLHAGVTLTADCATTDADHTTQLSLAVDGKTVVQYRDTAEPLPPGAVGVTVEMSPQATDAEAEFTGFATSRL</sequence>
<dbReference type="GO" id="GO:0004197">
    <property type="term" value="F:cysteine-type endopeptidase activity"/>
    <property type="evidence" value="ECO:0007669"/>
    <property type="project" value="InterPro"/>
</dbReference>
<dbReference type="Gene3D" id="3.40.50.1460">
    <property type="match status" value="1"/>
</dbReference>
<evidence type="ECO:0000259" key="1">
    <source>
        <dbReference type="Pfam" id="PF00656"/>
    </source>
</evidence>
<dbReference type="InterPro" id="IPR052039">
    <property type="entry name" value="Caspase-related_regulators"/>
</dbReference>
<gene>
    <name evidence="2" type="ORF">J2S41_002772</name>
</gene>
<dbReference type="AlphaFoldDB" id="A0AAE3YPL4"/>
<proteinExistence type="predicted"/>
<protein>
    <recommendedName>
        <fullName evidence="1">Peptidase C14 caspase domain-containing protein</fullName>
    </recommendedName>
</protein>
<dbReference type="EMBL" id="JAVDYB010000001">
    <property type="protein sequence ID" value="MDR7275994.1"/>
    <property type="molecule type" value="Genomic_DNA"/>
</dbReference>
<dbReference type="InterPro" id="IPR011600">
    <property type="entry name" value="Pept_C14_caspase"/>
</dbReference>
<dbReference type="SUPFAM" id="SSF52129">
    <property type="entry name" value="Caspase-like"/>
    <property type="match status" value="1"/>
</dbReference>
<dbReference type="InterPro" id="IPR029030">
    <property type="entry name" value="Caspase-like_dom_sf"/>
</dbReference>
<accession>A0AAE3YPL4</accession>
<dbReference type="PANTHER" id="PTHR22576:SF37">
    <property type="entry name" value="MUCOSA-ASSOCIATED LYMPHOID TISSUE LYMPHOMA TRANSLOCATION PROTEIN 1"/>
    <property type="match status" value="1"/>
</dbReference>
<dbReference type="PANTHER" id="PTHR22576">
    <property type="entry name" value="MUCOSA ASSOCIATED LYMPHOID TISSUE LYMPHOMA TRANSLOCATION PROTEIN 1/PARACASPASE"/>
    <property type="match status" value="1"/>
</dbReference>
<dbReference type="NCBIfam" id="NF047832">
    <property type="entry name" value="caspase_w_EACC1"/>
    <property type="match status" value="1"/>
</dbReference>
<name>A0AAE3YPL4_9ACTN</name>
<dbReference type="PROSITE" id="PS00018">
    <property type="entry name" value="EF_HAND_1"/>
    <property type="match status" value="1"/>
</dbReference>
<dbReference type="InterPro" id="IPR018247">
    <property type="entry name" value="EF_Hand_1_Ca_BS"/>
</dbReference>
<comment type="caution">
    <text evidence="2">The sequence shown here is derived from an EMBL/GenBank/DDBJ whole genome shotgun (WGS) entry which is preliminary data.</text>
</comment>
<dbReference type="GO" id="GO:0006508">
    <property type="term" value="P:proteolysis"/>
    <property type="evidence" value="ECO:0007669"/>
    <property type="project" value="InterPro"/>
</dbReference>
<dbReference type="Pfam" id="PF00656">
    <property type="entry name" value="Peptidase_C14"/>
    <property type="match status" value="1"/>
</dbReference>
<dbReference type="Gene3D" id="2.60.120.560">
    <property type="entry name" value="Exo-inulinase, domain 1"/>
    <property type="match status" value="1"/>
</dbReference>
<keyword evidence="3" id="KW-1185">Reference proteome</keyword>
<evidence type="ECO:0000313" key="3">
    <source>
        <dbReference type="Proteomes" id="UP001183643"/>
    </source>
</evidence>
<reference evidence="2" key="1">
    <citation type="submission" date="2023-07" db="EMBL/GenBank/DDBJ databases">
        <title>Sequencing the genomes of 1000 actinobacteria strains.</title>
        <authorList>
            <person name="Klenk H.-P."/>
        </authorList>
    </citation>
    <scope>NUCLEOTIDE SEQUENCE</scope>
    <source>
        <strain evidence="2">DSM 44707</strain>
    </source>
</reference>
<dbReference type="Proteomes" id="UP001183643">
    <property type="component" value="Unassembled WGS sequence"/>
</dbReference>
<organism evidence="2 3">
    <name type="scientific">Catenuloplanes atrovinosus</name>
    <dbReference type="NCBI Taxonomy" id="137266"/>
    <lineage>
        <taxon>Bacteria</taxon>
        <taxon>Bacillati</taxon>
        <taxon>Actinomycetota</taxon>
        <taxon>Actinomycetes</taxon>
        <taxon>Micromonosporales</taxon>
        <taxon>Micromonosporaceae</taxon>
        <taxon>Catenuloplanes</taxon>
    </lineage>
</organism>
<dbReference type="RefSeq" id="WP_310367688.1">
    <property type="nucleotide sequence ID" value="NZ_JAVDYB010000001.1"/>
</dbReference>